<protein>
    <recommendedName>
        <fullName evidence="4">Biotrophy-associated secreted protein 2</fullName>
    </recommendedName>
</protein>
<feature type="chain" id="PRO_5040225076" description="Biotrophy-associated secreted protein 2" evidence="1">
    <location>
        <begin position="19"/>
        <end position="81"/>
    </location>
</feature>
<feature type="signal peptide" evidence="1">
    <location>
        <begin position="1"/>
        <end position="18"/>
    </location>
</feature>
<comment type="caution">
    <text evidence="2">The sequence shown here is derived from an EMBL/GenBank/DDBJ whole genome shotgun (WGS) entry which is preliminary data.</text>
</comment>
<evidence type="ECO:0000256" key="1">
    <source>
        <dbReference type="SAM" id="SignalP"/>
    </source>
</evidence>
<dbReference type="EMBL" id="MU251429">
    <property type="protein sequence ID" value="KAG9235540.1"/>
    <property type="molecule type" value="Genomic_DNA"/>
</dbReference>
<evidence type="ECO:0008006" key="4">
    <source>
        <dbReference type="Google" id="ProtNLM"/>
    </source>
</evidence>
<gene>
    <name evidence="2" type="ORF">BJ875DRAFT_528811</name>
</gene>
<proteinExistence type="predicted"/>
<evidence type="ECO:0000313" key="3">
    <source>
        <dbReference type="Proteomes" id="UP000824998"/>
    </source>
</evidence>
<sequence length="81" mass="7971">MKTTTFLSILAFAFTVSAMPQFNKDGAANVGNGAGGQFITGQCLSNADCASACCAKPLGICSAEAASLQAGKQGCGFVSAA</sequence>
<keyword evidence="1" id="KW-0732">Signal</keyword>
<name>A0A9P7YL30_9HELO</name>
<dbReference type="AlphaFoldDB" id="A0A9P7YL30"/>
<keyword evidence="3" id="KW-1185">Reference proteome</keyword>
<evidence type="ECO:0000313" key="2">
    <source>
        <dbReference type="EMBL" id="KAG9235540.1"/>
    </source>
</evidence>
<dbReference type="OrthoDB" id="2132010at2759"/>
<organism evidence="2 3">
    <name type="scientific">Amylocarpus encephaloides</name>
    <dbReference type="NCBI Taxonomy" id="45428"/>
    <lineage>
        <taxon>Eukaryota</taxon>
        <taxon>Fungi</taxon>
        <taxon>Dikarya</taxon>
        <taxon>Ascomycota</taxon>
        <taxon>Pezizomycotina</taxon>
        <taxon>Leotiomycetes</taxon>
        <taxon>Helotiales</taxon>
        <taxon>Helotiales incertae sedis</taxon>
        <taxon>Amylocarpus</taxon>
    </lineage>
</organism>
<accession>A0A9P7YL30</accession>
<reference evidence="2" key="1">
    <citation type="journal article" date="2021" name="IMA Fungus">
        <title>Genomic characterization of three marine fungi, including Emericellopsis atlantica sp. nov. with signatures of a generalist lifestyle and marine biomass degradation.</title>
        <authorList>
            <person name="Hagestad O.C."/>
            <person name="Hou L."/>
            <person name="Andersen J.H."/>
            <person name="Hansen E.H."/>
            <person name="Altermark B."/>
            <person name="Li C."/>
            <person name="Kuhnert E."/>
            <person name="Cox R.J."/>
            <person name="Crous P.W."/>
            <person name="Spatafora J.W."/>
            <person name="Lail K."/>
            <person name="Amirebrahimi M."/>
            <person name="Lipzen A."/>
            <person name="Pangilinan J."/>
            <person name="Andreopoulos W."/>
            <person name="Hayes R.D."/>
            <person name="Ng V."/>
            <person name="Grigoriev I.V."/>
            <person name="Jackson S.A."/>
            <person name="Sutton T.D.S."/>
            <person name="Dobson A.D.W."/>
            <person name="Rama T."/>
        </authorList>
    </citation>
    <scope>NUCLEOTIDE SEQUENCE</scope>
    <source>
        <strain evidence="2">TRa018bII</strain>
    </source>
</reference>
<dbReference type="Proteomes" id="UP000824998">
    <property type="component" value="Unassembled WGS sequence"/>
</dbReference>